<feature type="active site" description="Tele-AMP-histidine intermediate" evidence="1">
    <location>
        <position position="100"/>
    </location>
</feature>
<evidence type="ECO:0000256" key="3">
    <source>
        <dbReference type="PROSITE-ProRule" id="PRU00464"/>
    </source>
</evidence>
<protein>
    <submittedName>
        <fullName evidence="5">HIT domain protein</fullName>
    </submittedName>
</protein>
<dbReference type="EMBL" id="CP007154">
    <property type="protein sequence ID" value="AHH45368.1"/>
    <property type="molecule type" value="Genomic_DNA"/>
</dbReference>
<proteinExistence type="predicted"/>
<organism evidence="5 6">
    <name type="scientific">Mesomycoplasma bovoculi M165/69</name>
    <dbReference type="NCBI Taxonomy" id="743966"/>
    <lineage>
        <taxon>Bacteria</taxon>
        <taxon>Bacillati</taxon>
        <taxon>Mycoplasmatota</taxon>
        <taxon>Mycoplasmoidales</taxon>
        <taxon>Metamycoplasmataceae</taxon>
        <taxon>Mesomycoplasma</taxon>
    </lineage>
</organism>
<dbReference type="AlphaFoldDB" id="W5V0R8"/>
<dbReference type="GO" id="GO:0003824">
    <property type="term" value="F:catalytic activity"/>
    <property type="evidence" value="ECO:0007669"/>
    <property type="project" value="InterPro"/>
</dbReference>
<gene>
    <name evidence="5" type="ORF">MYB_01800</name>
</gene>
<accession>W5V0R8</accession>
<dbReference type="InterPro" id="IPR019808">
    <property type="entry name" value="Histidine_triad_CS"/>
</dbReference>
<reference evidence="5 6" key="1">
    <citation type="journal article" date="2014" name="Genome Announc.">
        <title>Complete Genome Sequence of Mycoplasma bovoculi Strain M165/69T (ATCC 29104).</title>
        <authorList>
            <person name="Calcutt M.J."/>
            <person name="Foecking M.F."/>
        </authorList>
    </citation>
    <scope>NUCLEOTIDE SEQUENCE [LARGE SCALE GENOMIC DNA]</scope>
    <source>
        <strain evidence="5">M165/69</strain>
    </source>
</reference>
<dbReference type="OrthoDB" id="9784774at2"/>
<dbReference type="PROSITE" id="PS51084">
    <property type="entry name" value="HIT_2"/>
    <property type="match status" value="1"/>
</dbReference>
<dbReference type="NCBIfam" id="NF045834">
    <property type="entry name" value="M_plasma_HinT"/>
    <property type="match status" value="1"/>
</dbReference>
<evidence type="ECO:0000259" key="4">
    <source>
        <dbReference type="PROSITE" id="PS51084"/>
    </source>
</evidence>
<evidence type="ECO:0000313" key="5">
    <source>
        <dbReference type="EMBL" id="AHH45368.1"/>
    </source>
</evidence>
<dbReference type="HOGENOM" id="CLU_056776_3_2_14"/>
<dbReference type="Pfam" id="PF01230">
    <property type="entry name" value="HIT"/>
    <property type="match status" value="1"/>
</dbReference>
<name>W5V0R8_9BACT</name>
<dbReference type="PANTHER" id="PTHR46648">
    <property type="entry name" value="HIT FAMILY PROTEIN 1"/>
    <property type="match status" value="1"/>
</dbReference>
<dbReference type="PATRIC" id="fig|743966.3.peg.364"/>
<evidence type="ECO:0000313" key="6">
    <source>
        <dbReference type="Proteomes" id="UP000019229"/>
    </source>
</evidence>
<dbReference type="eggNOG" id="COG0537">
    <property type="taxonomic scope" value="Bacteria"/>
</dbReference>
<dbReference type="PROSITE" id="PS00892">
    <property type="entry name" value="HIT_1"/>
    <property type="match status" value="1"/>
</dbReference>
<dbReference type="Gene3D" id="3.30.428.10">
    <property type="entry name" value="HIT-like"/>
    <property type="match status" value="1"/>
</dbReference>
<dbReference type="InterPro" id="IPR036265">
    <property type="entry name" value="HIT-like_sf"/>
</dbReference>
<dbReference type="GO" id="GO:0009117">
    <property type="term" value="P:nucleotide metabolic process"/>
    <property type="evidence" value="ECO:0007669"/>
    <property type="project" value="TreeGrafter"/>
</dbReference>
<dbReference type="PRINTS" id="PR00332">
    <property type="entry name" value="HISTRIAD"/>
</dbReference>
<dbReference type="Proteomes" id="UP000019229">
    <property type="component" value="Chromosome"/>
</dbReference>
<dbReference type="KEGG" id="mbc:MYB_01800"/>
<evidence type="ECO:0000256" key="2">
    <source>
        <dbReference type="PIRSR" id="PIRSR601310-3"/>
    </source>
</evidence>
<dbReference type="SUPFAM" id="SSF54197">
    <property type="entry name" value="HIT-like"/>
    <property type="match status" value="1"/>
</dbReference>
<dbReference type="PANTHER" id="PTHR46648:SF1">
    <property type="entry name" value="ADENOSINE 5'-MONOPHOSPHORAMIDASE HNT1"/>
    <property type="match status" value="1"/>
</dbReference>
<evidence type="ECO:0000256" key="1">
    <source>
        <dbReference type="PIRSR" id="PIRSR601310-1"/>
    </source>
</evidence>
<dbReference type="InterPro" id="IPR054919">
    <property type="entry name" value="M_plasma_HinT"/>
</dbReference>
<dbReference type="STRING" id="743966.MYB_01800"/>
<dbReference type="InterPro" id="IPR001310">
    <property type="entry name" value="Histidine_triad_HIT"/>
</dbReference>
<sequence length="107" mass="12476">MENKDLFLKIINRELPATILYEDDKVIAILDKFPHQKGHFLVIPKIYSRNLFEIDDQTLAYAMIKARELALEQVKLLGAKGFKLLVNNESVANQQIFHTHIHIIPFY</sequence>
<dbReference type="RefSeq" id="WP_022935463.1">
    <property type="nucleotide sequence ID" value="NZ_CP007154.1"/>
</dbReference>
<feature type="short sequence motif" description="Histidine triad motif" evidence="2 3">
    <location>
        <begin position="98"/>
        <end position="102"/>
    </location>
</feature>
<dbReference type="InterPro" id="IPR011146">
    <property type="entry name" value="HIT-like"/>
</dbReference>
<keyword evidence="6" id="KW-1185">Reference proteome</keyword>
<feature type="domain" description="HIT" evidence="4">
    <location>
        <begin position="6"/>
        <end position="107"/>
    </location>
</feature>